<comment type="caution">
    <text evidence="1">The sequence shown here is derived from an EMBL/GenBank/DDBJ whole genome shotgun (WGS) entry which is preliminary data.</text>
</comment>
<reference evidence="1" key="1">
    <citation type="journal article" date="2020" name="mSystems">
        <title>Genome- and Community-Level Interaction Insights into Carbon Utilization and Element Cycling Functions of Hydrothermarchaeota in Hydrothermal Sediment.</title>
        <authorList>
            <person name="Zhou Z."/>
            <person name="Liu Y."/>
            <person name="Xu W."/>
            <person name="Pan J."/>
            <person name="Luo Z.H."/>
            <person name="Li M."/>
        </authorList>
    </citation>
    <scope>NUCLEOTIDE SEQUENCE [LARGE SCALE GENOMIC DNA]</scope>
    <source>
        <strain evidence="1">SpSt-10</strain>
    </source>
</reference>
<organism evidence="1">
    <name type="scientific">Geoglobus ahangari</name>
    <dbReference type="NCBI Taxonomy" id="113653"/>
    <lineage>
        <taxon>Archaea</taxon>
        <taxon>Methanobacteriati</taxon>
        <taxon>Methanobacteriota</taxon>
        <taxon>Archaeoglobi</taxon>
        <taxon>Archaeoglobales</taxon>
        <taxon>Archaeoglobaceae</taxon>
        <taxon>Geoglobus</taxon>
    </lineage>
</organism>
<sequence>MWVIELPRSATLLRINPEAVEDVLRVFKNIGQEIPYLEDLAIFIKVFEKHNHYYLGYILVDLKDRIMVKKRVDGEIETKPQSVLRCEEIKFAYFPKISGSTEISHVTVVLGRENIARLLATVIEKVVGRTAFLRIRFSFTPSNEATIRNVFDDIVRIRGEDIADAVISGISIKGSRLYMASPEYQKALTGEIKHIGVALRDEWFIVSSSGRVTTYKRLSDEEFIERIHQILMRFLGAGAVVF</sequence>
<accession>A0A7J3THS3</accession>
<gene>
    <name evidence="1" type="ORF">ENL48_01785</name>
</gene>
<evidence type="ECO:0000313" key="1">
    <source>
        <dbReference type="EMBL" id="HHF47957.1"/>
    </source>
</evidence>
<name>A0A7J3THS3_9EURY</name>
<dbReference type="AlphaFoldDB" id="A0A7J3THS3"/>
<protein>
    <submittedName>
        <fullName evidence="1">Uncharacterized protein</fullName>
    </submittedName>
</protein>
<dbReference type="EMBL" id="DRUC01000033">
    <property type="protein sequence ID" value="HHF47957.1"/>
    <property type="molecule type" value="Genomic_DNA"/>
</dbReference>
<proteinExistence type="predicted"/>